<dbReference type="Proteomes" id="UP000327157">
    <property type="component" value="Chromosome 4"/>
</dbReference>
<organism evidence="2 3">
    <name type="scientific">Pyrus ussuriensis x Pyrus communis</name>
    <dbReference type="NCBI Taxonomy" id="2448454"/>
    <lineage>
        <taxon>Eukaryota</taxon>
        <taxon>Viridiplantae</taxon>
        <taxon>Streptophyta</taxon>
        <taxon>Embryophyta</taxon>
        <taxon>Tracheophyta</taxon>
        <taxon>Spermatophyta</taxon>
        <taxon>Magnoliopsida</taxon>
        <taxon>eudicotyledons</taxon>
        <taxon>Gunneridae</taxon>
        <taxon>Pentapetalae</taxon>
        <taxon>rosids</taxon>
        <taxon>fabids</taxon>
        <taxon>Rosales</taxon>
        <taxon>Rosaceae</taxon>
        <taxon>Amygdaloideae</taxon>
        <taxon>Maleae</taxon>
        <taxon>Pyrus</taxon>
    </lineage>
</organism>
<dbReference type="Gene3D" id="1.25.40.20">
    <property type="entry name" value="Ankyrin repeat-containing domain"/>
    <property type="match status" value="1"/>
</dbReference>
<sequence>MKMEQFLCMMGYTEVVQLLSNSANDDERVKRMLETADAEGDTLLHHAAKGEHADVIRLLLASRAFPTNANLYGKIPSDLPEARRLLDTASAGMACQ</sequence>
<comment type="caution">
    <text evidence="2">The sequence shown here is derived from an EMBL/GenBank/DDBJ whole genome shotgun (WGS) entry which is preliminary data.</text>
</comment>
<reference evidence="2 3" key="1">
    <citation type="submission" date="2019-09" db="EMBL/GenBank/DDBJ databases">
        <authorList>
            <person name="Ou C."/>
        </authorList>
    </citation>
    <scope>NUCLEOTIDE SEQUENCE [LARGE SCALE GENOMIC DNA]</scope>
    <source>
        <strain evidence="2">S2</strain>
        <tissue evidence="2">Leaf</tissue>
    </source>
</reference>
<dbReference type="PROSITE" id="PS50088">
    <property type="entry name" value="ANK_REPEAT"/>
    <property type="match status" value="1"/>
</dbReference>
<accession>A0A5N5H8D7</accession>
<dbReference type="AlphaFoldDB" id="A0A5N5H8D7"/>
<dbReference type="EMBL" id="SMOL01000231">
    <property type="protein sequence ID" value="KAB2622421.1"/>
    <property type="molecule type" value="Genomic_DNA"/>
</dbReference>
<name>A0A5N5H8D7_9ROSA</name>
<evidence type="ECO:0000256" key="1">
    <source>
        <dbReference type="PROSITE-ProRule" id="PRU00023"/>
    </source>
</evidence>
<feature type="repeat" description="ANK" evidence="1">
    <location>
        <begin position="39"/>
        <end position="64"/>
    </location>
</feature>
<keyword evidence="1" id="KW-0040">ANK repeat</keyword>
<proteinExistence type="predicted"/>
<gene>
    <name evidence="2" type="ORF">D8674_024603</name>
</gene>
<evidence type="ECO:0000313" key="2">
    <source>
        <dbReference type="EMBL" id="KAB2622421.1"/>
    </source>
</evidence>
<evidence type="ECO:0000313" key="3">
    <source>
        <dbReference type="Proteomes" id="UP000327157"/>
    </source>
</evidence>
<protein>
    <submittedName>
        <fullName evidence="2">Tankyrase-2</fullName>
    </submittedName>
</protein>
<reference evidence="2 3" key="3">
    <citation type="submission" date="2019-11" db="EMBL/GenBank/DDBJ databases">
        <title>A de novo genome assembly of a pear dwarfing rootstock.</title>
        <authorList>
            <person name="Wang F."/>
            <person name="Wang J."/>
            <person name="Li S."/>
            <person name="Zhang Y."/>
            <person name="Fang M."/>
            <person name="Ma L."/>
            <person name="Zhao Y."/>
            <person name="Jiang S."/>
        </authorList>
    </citation>
    <scope>NUCLEOTIDE SEQUENCE [LARGE SCALE GENOMIC DNA]</scope>
    <source>
        <strain evidence="2">S2</strain>
        <tissue evidence="2">Leaf</tissue>
    </source>
</reference>
<dbReference type="SUPFAM" id="SSF48403">
    <property type="entry name" value="Ankyrin repeat"/>
    <property type="match status" value="1"/>
</dbReference>
<dbReference type="InterPro" id="IPR002110">
    <property type="entry name" value="Ankyrin_rpt"/>
</dbReference>
<dbReference type="InterPro" id="IPR036770">
    <property type="entry name" value="Ankyrin_rpt-contain_sf"/>
</dbReference>
<dbReference type="OrthoDB" id="194358at2759"/>
<dbReference type="PROSITE" id="PS50297">
    <property type="entry name" value="ANK_REP_REGION"/>
    <property type="match status" value="1"/>
</dbReference>
<keyword evidence="3" id="KW-1185">Reference proteome</keyword>
<reference evidence="3" key="2">
    <citation type="submission" date="2019-10" db="EMBL/GenBank/DDBJ databases">
        <title>A de novo genome assembly of a pear dwarfing rootstock.</title>
        <authorList>
            <person name="Wang F."/>
            <person name="Wang J."/>
            <person name="Li S."/>
            <person name="Zhang Y."/>
            <person name="Fang M."/>
            <person name="Ma L."/>
            <person name="Zhao Y."/>
            <person name="Jiang S."/>
        </authorList>
    </citation>
    <scope>NUCLEOTIDE SEQUENCE [LARGE SCALE GENOMIC DNA]</scope>
</reference>
<dbReference type="Pfam" id="PF12796">
    <property type="entry name" value="Ank_2"/>
    <property type="match status" value="1"/>
</dbReference>